<dbReference type="Gene3D" id="3.40.720.10">
    <property type="entry name" value="Alkaline Phosphatase, subunit A"/>
    <property type="match status" value="1"/>
</dbReference>
<organism evidence="1 2">
    <name type="scientific">Halorussus limi</name>
    <dbReference type="NCBI Taxonomy" id="2938695"/>
    <lineage>
        <taxon>Archaea</taxon>
        <taxon>Methanobacteriati</taxon>
        <taxon>Methanobacteriota</taxon>
        <taxon>Stenosarchaea group</taxon>
        <taxon>Halobacteria</taxon>
        <taxon>Halobacteriales</taxon>
        <taxon>Haladaptataceae</taxon>
        <taxon>Halorussus</taxon>
    </lineage>
</organism>
<protein>
    <recommendedName>
        <fullName evidence="3">AlkP-core domain protein</fullName>
    </recommendedName>
</protein>
<dbReference type="EMBL" id="CP096659">
    <property type="protein sequence ID" value="UPV74290.1"/>
    <property type="molecule type" value="Genomic_DNA"/>
</dbReference>
<dbReference type="InterPro" id="IPR017850">
    <property type="entry name" value="Alkaline_phosphatase_core_sf"/>
</dbReference>
<dbReference type="RefSeq" id="WP_248650336.1">
    <property type="nucleotide sequence ID" value="NZ_CP096659.1"/>
</dbReference>
<reference evidence="1 2" key="1">
    <citation type="submission" date="2022-04" db="EMBL/GenBank/DDBJ databases">
        <title>Diverse halophilic archaea isolated from saline environments.</title>
        <authorList>
            <person name="Cui H.-L."/>
        </authorList>
    </citation>
    <scope>NUCLEOTIDE SEQUENCE [LARGE SCALE GENOMIC DNA]</scope>
    <source>
        <strain evidence="1 2">XZYJT49</strain>
    </source>
</reference>
<dbReference type="SUPFAM" id="SSF53649">
    <property type="entry name" value="Alkaline phosphatase-like"/>
    <property type="match status" value="1"/>
</dbReference>
<dbReference type="GeneID" id="72187004"/>
<dbReference type="AlphaFoldDB" id="A0A8U0HTG2"/>
<dbReference type="Proteomes" id="UP000830729">
    <property type="component" value="Chromosome"/>
</dbReference>
<gene>
    <name evidence="1" type="ORF">M0R89_17355</name>
</gene>
<keyword evidence="2" id="KW-1185">Reference proteome</keyword>
<proteinExistence type="predicted"/>
<accession>A0A8U0HTG2</accession>
<evidence type="ECO:0000313" key="2">
    <source>
        <dbReference type="Proteomes" id="UP000830729"/>
    </source>
</evidence>
<evidence type="ECO:0008006" key="3">
    <source>
        <dbReference type="Google" id="ProtNLM"/>
    </source>
</evidence>
<evidence type="ECO:0000313" key="1">
    <source>
        <dbReference type="EMBL" id="UPV74290.1"/>
    </source>
</evidence>
<sequence>MTLADWTRGTLHDIRQNGVRRGSKDAAHELWLGALRRLGRLGYRSGYSTYEREWDVLVILDACRVDLLREVADEYSFIGDVETHPSPASMSRTWMNRTFTPEYSEQIRSTAYVTGNPYSADAIDAGDFETVDEVWRYAWDDEAGTILPRSITDRAIRTWRDHRPGRLVVHYMQPHYPFVTASLGHGIDLDSFDEEETPSVWKRLQSGDLDHEETWTAYRRNLEYVLDDVALLLDNIDADRVAISADHGNAFGEAGIYGHPHDVPLDCLRTVPWVETTATDTGEYEPELERSDADGDVTDRLEALGYK</sequence>
<dbReference type="KEGG" id="halx:M0R89_17355"/>
<name>A0A8U0HTG2_9EURY</name>